<sequence length="183" mass="19799">MLTFGASACKGCDPQGVDAPPWRVEGERAPYALSFPASWIAEPPHSINPHAEVAASLNDTLFFMVIPQKLPTFPTPDVFELQRLGIDTLDQAVDNLIIDRQSPIRLDGIEGLSVIARGELDGDPVRYINAYLVRDGYGFQLIAFASDEHSEALITEVDAILASWKNLSPPSAEADQAASLPSP</sequence>
<keyword evidence="2" id="KW-1185">Reference proteome</keyword>
<dbReference type="AlphaFoldDB" id="A0A328CBC9"/>
<evidence type="ECO:0000313" key="1">
    <source>
        <dbReference type="EMBL" id="RAL25338.1"/>
    </source>
</evidence>
<comment type="caution">
    <text evidence="1">The sequence shown here is derived from an EMBL/GenBank/DDBJ whole genome shotgun (WGS) entry which is preliminary data.</text>
</comment>
<reference evidence="1 2" key="1">
    <citation type="submission" date="2018-05" db="EMBL/GenBank/DDBJ databases">
        <title>Lujinxingia marina gen. nov. sp. nov., a new facultative anaerobic member of the class Deltaproteobacteria, and proposal of Lujinxingaceae fam. nov.</title>
        <authorList>
            <person name="Li C.-M."/>
        </authorList>
    </citation>
    <scope>NUCLEOTIDE SEQUENCE [LARGE SCALE GENOMIC DNA]</scope>
    <source>
        <strain evidence="1 2">B210</strain>
    </source>
</reference>
<name>A0A328CBC9_9DELT</name>
<gene>
    <name evidence="1" type="ORF">DL240_03765</name>
</gene>
<evidence type="ECO:0000313" key="2">
    <source>
        <dbReference type="Proteomes" id="UP000249169"/>
    </source>
</evidence>
<dbReference type="EMBL" id="QHKO01000001">
    <property type="protein sequence ID" value="RAL25338.1"/>
    <property type="molecule type" value="Genomic_DNA"/>
</dbReference>
<dbReference type="Proteomes" id="UP000249169">
    <property type="component" value="Unassembled WGS sequence"/>
</dbReference>
<evidence type="ECO:0008006" key="3">
    <source>
        <dbReference type="Google" id="ProtNLM"/>
    </source>
</evidence>
<protein>
    <recommendedName>
        <fullName evidence="3">DUF1795 domain-containing protein</fullName>
    </recommendedName>
</protein>
<proteinExistence type="predicted"/>
<organism evidence="1 2">
    <name type="scientific">Lujinxingia litoralis</name>
    <dbReference type="NCBI Taxonomy" id="2211119"/>
    <lineage>
        <taxon>Bacteria</taxon>
        <taxon>Deltaproteobacteria</taxon>
        <taxon>Bradymonadales</taxon>
        <taxon>Lujinxingiaceae</taxon>
        <taxon>Lujinxingia</taxon>
    </lineage>
</organism>
<accession>A0A328CBC9</accession>